<accession>A0A8H6HFF9</accession>
<keyword evidence="3" id="KW-1185">Reference proteome</keyword>
<gene>
    <name evidence="2" type="ORF">DFP72DRAFT_1091758</name>
</gene>
<evidence type="ECO:0000313" key="2">
    <source>
        <dbReference type="EMBL" id="KAF6745182.1"/>
    </source>
</evidence>
<feature type="compositionally biased region" description="Low complexity" evidence="1">
    <location>
        <begin position="114"/>
        <end position="128"/>
    </location>
</feature>
<dbReference type="Proteomes" id="UP000521943">
    <property type="component" value="Unassembled WGS sequence"/>
</dbReference>
<name>A0A8H6HFF9_9AGAR</name>
<dbReference type="EMBL" id="JACGCI010000109">
    <property type="protein sequence ID" value="KAF6745182.1"/>
    <property type="molecule type" value="Genomic_DNA"/>
</dbReference>
<evidence type="ECO:0000256" key="1">
    <source>
        <dbReference type="SAM" id="MobiDB-lite"/>
    </source>
</evidence>
<evidence type="ECO:0000313" key="3">
    <source>
        <dbReference type="Proteomes" id="UP000521943"/>
    </source>
</evidence>
<dbReference type="AlphaFoldDB" id="A0A8H6HFF9"/>
<comment type="caution">
    <text evidence="2">The sequence shown here is derived from an EMBL/GenBank/DDBJ whole genome shotgun (WGS) entry which is preliminary data.</text>
</comment>
<feature type="region of interest" description="Disordered" evidence="1">
    <location>
        <begin position="1"/>
        <end position="148"/>
    </location>
</feature>
<reference evidence="2 3" key="1">
    <citation type="submission" date="2020-07" db="EMBL/GenBank/DDBJ databases">
        <title>Comparative genomics of pyrophilous fungi reveals a link between fire events and developmental genes.</title>
        <authorList>
            <consortium name="DOE Joint Genome Institute"/>
            <person name="Steindorff A.S."/>
            <person name="Carver A."/>
            <person name="Calhoun S."/>
            <person name="Stillman K."/>
            <person name="Liu H."/>
            <person name="Lipzen A."/>
            <person name="Pangilinan J."/>
            <person name="Labutti K."/>
            <person name="Bruns T.D."/>
            <person name="Grigoriev I.V."/>
        </authorList>
    </citation>
    <scope>NUCLEOTIDE SEQUENCE [LARGE SCALE GENOMIC DNA]</scope>
    <source>
        <strain evidence="2 3">CBS 144469</strain>
    </source>
</reference>
<organism evidence="2 3">
    <name type="scientific">Ephemerocybe angulata</name>
    <dbReference type="NCBI Taxonomy" id="980116"/>
    <lineage>
        <taxon>Eukaryota</taxon>
        <taxon>Fungi</taxon>
        <taxon>Dikarya</taxon>
        <taxon>Basidiomycota</taxon>
        <taxon>Agaricomycotina</taxon>
        <taxon>Agaricomycetes</taxon>
        <taxon>Agaricomycetidae</taxon>
        <taxon>Agaricales</taxon>
        <taxon>Agaricineae</taxon>
        <taxon>Psathyrellaceae</taxon>
        <taxon>Ephemerocybe</taxon>
    </lineage>
</organism>
<feature type="compositionally biased region" description="Basic residues" evidence="1">
    <location>
        <begin position="45"/>
        <end position="55"/>
    </location>
</feature>
<protein>
    <submittedName>
        <fullName evidence="2">Uncharacterized protein</fullName>
    </submittedName>
</protein>
<sequence>MDVGDEDRRTGRRGLGRGASDVASTLVVAAYAGADGSGRGDGSRRHPRSLRRHLKPSSDPVAMRPPPLVSIHEPSSTLGTIPARIAASASRPSPAHKSLEASSSKPSRKRSKTTRPPAAAPRTASRSLPAPPLSPARSRAPADIEIDDPMPTPADLQRALYEGITFERCVDISLSAVPYLFGLDACGFQFGFGGVAGLGGLGSGVGAMNTTTAAGGTARATAADDVNDFATVET</sequence>
<proteinExistence type="predicted"/>
<feature type="compositionally biased region" description="Low complexity" evidence="1">
    <location>
        <begin position="81"/>
        <end position="95"/>
    </location>
</feature>